<evidence type="ECO:0000313" key="3">
    <source>
        <dbReference type="Proteomes" id="UP001456524"/>
    </source>
</evidence>
<sequence>MRCRFGLTGHCLSGSVTLSQVTTPPLAQFLQPGQGTSDSACQPARGRTFSSFNLLSPCQEAGRRLTGAGAHADPSSVDQTLGHQQSRTHEPCAKLSQTVRDRHHRTWDLQEGTFGRHMIHIRLVRRHPHLHLVKKNTKQTRHLPATAALPAHPPVPTLLGCPAPRPSRRPDRPYLHAAGSRYQPQPIGHCCQPLTRRPGKRGRDSASPNRTGHNYDATLTTNDPSTTSSSHCASLRSCPVLLCPVAGRSALLPISRRKKKKEESTAAPTTFNKRPTSFQQGSRASDRKL</sequence>
<organism evidence="2 3">
    <name type="scientific">Phyllosticta citrichinensis</name>
    <dbReference type="NCBI Taxonomy" id="1130410"/>
    <lineage>
        <taxon>Eukaryota</taxon>
        <taxon>Fungi</taxon>
        <taxon>Dikarya</taxon>
        <taxon>Ascomycota</taxon>
        <taxon>Pezizomycotina</taxon>
        <taxon>Dothideomycetes</taxon>
        <taxon>Dothideomycetes incertae sedis</taxon>
        <taxon>Botryosphaeriales</taxon>
        <taxon>Phyllostictaceae</taxon>
        <taxon>Phyllosticta</taxon>
    </lineage>
</organism>
<feature type="region of interest" description="Disordered" evidence="1">
    <location>
        <begin position="164"/>
        <end position="230"/>
    </location>
</feature>
<feature type="region of interest" description="Disordered" evidence="1">
    <location>
        <begin position="65"/>
        <end position="90"/>
    </location>
</feature>
<feature type="region of interest" description="Disordered" evidence="1">
    <location>
        <begin position="254"/>
        <end position="289"/>
    </location>
</feature>
<feature type="compositionally biased region" description="Polar residues" evidence="1">
    <location>
        <begin position="266"/>
        <end position="283"/>
    </location>
</feature>
<gene>
    <name evidence="2" type="ORF">IWX90DRAFT_119019</name>
</gene>
<reference evidence="2 3" key="1">
    <citation type="journal article" date="2022" name="G3 (Bethesda)">
        <title>Enemy or ally: a genomic approach to elucidate the lifestyle of Phyllosticta citrichinaensis.</title>
        <authorList>
            <person name="Buijs V.A."/>
            <person name="Groenewald J.Z."/>
            <person name="Haridas S."/>
            <person name="LaButti K.M."/>
            <person name="Lipzen A."/>
            <person name="Martin F.M."/>
            <person name="Barry K."/>
            <person name="Grigoriev I.V."/>
            <person name="Crous P.W."/>
            <person name="Seidl M.F."/>
        </authorList>
    </citation>
    <scope>NUCLEOTIDE SEQUENCE [LARGE SCALE GENOMIC DNA]</scope>
    <source>
        <strain evidence="2 3">CBS 129764</strain>
    </source>
</reference>
<evidence type="ECO:0000313" key="2">
    <source>
        <dbReference type="EMBL" id="KAK8175709.1"/>
    </source>
</evidence>
<proteinExistence type="predicted"/>
<accession>A0ABR1Y3F7</accession>
<keyword evidence="3" id="KW-1185">Reference proteome</keyword>
<protein>
    <submittedName>
        <fullName evidence="2">Uncharacterized protein</fullName>
    </submittedName>
</protein>
<dbReference type="Proteomes" id="UP001456524">
    <property type="component" value="Unassembled WGS sequence"/>
</dbReference>
<comment type="caution">
    <text evidence="2">The sequence shown here is derived from an EMBL/GenBank/DDBJ whole genome shotgun (WGS) entry which is preliminary data.</text>
</comment>
<feature type="compositionally biased region" description="Polar residues" evidence="1">
    <location>
        <begin position="206"/>
        <end position="230"/>
    </location>
</feature>
<dbReference type="EMBL" id="JBBWUH010000002">
    <property type="protein sequence ID" value="KAK8175709.1"/>
    <property type="molecule type" value="Genomic_DNA"/>
</dbReference>
<name>A0ABR1Y3F7_9PEZI</name>
<feature type="compositionally biased region" description="Polar residues" evidence="1">
    <location>
        <begin position="76"/>
        <end position="85"/>
    </location>
</feature>
<evidence type="ECO:0000256" key="1">
    <source>
        <dbReference type="SAM" id="MobiDB-lite"/>
    </source>
</evidence>